<gene>
    <name evidence="2" type="ORF">LSCM1_01722</name>
</gene>
<proteinExistence type="predicted"/>
<dbReference type="GeneID" id="92511834"/>
<accession>A0A836GV97</accession>
<evidence type="ECO:0000313" key="2">
    <source>
        <dbReference type="EMBL" id="KAG5470478.1"/>
    </source>
</evidence>
<sequence length="1159" mass="126830">MPSVQAGIQGGKLWGSYCDSAGRLVCQHTLHQFAQLAYLLRDPLQFPVVMVTGSSFSACSTLYRALPSAAYMAYVSEATIDQRTAFSPAASADLPRPSSVRLVPHTSALLGPEVCEKIKSYVNVVGAATESVGAAVAKPSLDAEKGADAFLVETKSVLLSAEYEEELRQSTSSAFTEQFLSRIEEGWRPRSTQVPHEAATTVQPARRPDAPLLPYGVAHDGRLHGGGCGSSISPRDMRQKAWAYDIHWVVPCWHTGSTADLQKAIDSWRSVLSPSRSREVASLLVFINDDVVVNASIFGSWASGTSRAGQLLSQDSTTRKGLCCASPSSQGCRACAALWRPLALGSQLWAALSSLRAEGNAFAEASSACASSVERTDTETPARRTDAQRGAAANPPPPAVPVKVPVLHCWNSRNLQGEGRSADESICSTTRAVNQLMSAVNINHARRRQYKLPRPSCLRSVPGPMRKWQWLLQQNGSPYPVPPSGAKVGGALPYMLVGDSEEGRRERRRAVRRNAVDAETLQRLKSGALSAALSPAGGTPTSAPLPSPRYFTTLVSDAGPLLTSDGCLTDLFVMEFQPALQAAEMTSHHWGCMERGIYLEKGVPSQSRCRARLELTAAAAQFTAAAIPSVSLTHNFLGCATRFLCSCGRGRSVLAWPLTDPAEGSHCLRVAFTLSYEIHADPRFLLQCLHKVARRADGGQPQMRRPAFGDGSASCTAAVAARRVHSEASLIVETMREVIDYILRNMRSLGWVLVWQEDHHRWPTAVAPPHMHPGTSTLPPPSLRGSYCPGVKARVAASLEKWRHEQLRLHRKRYDADVPVGTLSASFSNETVEPPRTAGQDAAGASLYTSLDVWQAALIPEDAGVYLWEGQTVFLDDGRQGVIVEFRPPPAELFTSAEQHTTAAKRMYWHKCQRRYSDFIRFYRWRQDCCAAVHRRRVAAAFTGLPHYVRQREMTNFPVVELLHLTTSGKRPRVQVLPIRALRTRVAYPRVRIVSVAEQKALHKAQDRPMLADEELRDEVWHLPSREPGGRSASDVTLLRLPLTPFRIETVASLYVSHVMRLSAAPLCSRVQKALCGGSWGRTSAKPPRRLNTEWACHHRSALAKAISGAQRVKAAHHAGQINWSSLTARPRAKEALRFVFDSADGETAELLKPEKGPQ</sequence>
<dbReference type="KEGG" id="lmat:92511834"/>
<feature type="compositionally biased region" description="Basic and acidic residues" evidence="1">
    <location>
        <begin position="374"/>
        <end position="387"/>
    </location>
</feature>
<comment type="caution">
    <text evidence="2">The sequence shown here is derived from an EMBL/GenBank/DDBJ whole genome shotgun (WGS) entry which is preliminary data.</text>
</comment>
<keyword evidence="3" id="KW-1185">Reference proteome</keyword>
<name>A0A836GV97_9TRYP</name>
<feature type="region of interest" description="Disordered" evidence="1">
    <location>
        <begin position="372"/>
        <end position="398"/>
    </location>
</feature>
<evidence type="ECO:0000256" key="1">
    <source>
        <dbReference type="SAM" id="MobiDB-lite"/>
    </source>
</evidence>
<protein>
    <submittedName>
        <fullName evidence="2">Uncharacterized protein</fullName>
    </submittedName>
</protein>
<evidence type="ECO:0000313" key="3">
    <source>
        <dbReference type="Proteomes" id="UP000673552"/>
    </source>
</evidence>
<reference evidence="2 3" key="1">
    <citation type="submission" date="2021-03" db="EMBL/GenBank/DDBJ databases">
        <title>Leishmania (Mundinia) martiniquensis Genome sequencing and assembly.</title>
        <authorList>
            <person name="Almutairi H."/>
            <person name="Gatherer D."/>
        </authorList>
    </citation>
    <scope>NUCLEOTIDE SEQUENCE [LARGE SCALE GENOMIC DNA]</scope>
    <source>
        <strain evidence="2">LSCM1</strain>
    </source>
</reference>
<dbReference type="OrthoDB" id="273330at2759"/>
<organism evidence="2 3">
    <name type="scientific">Leishmania martiniquensis</name>
    <dbReference type="NCBI Taxonomy" id="1580590"/>
    <lineage>
        <taxon>Eukaryota</taxon>
        <taxon>Discoba</taxon>
        <taxon>Euglenozoa</taxon>
        <taxon>Kinetoplastea</taxon>
        <taxon>Metakinetoplastina</taxon>
        <taxon>Trypanosomatida</taxon>
        <taxon>Trypanosomatidae</taxon>
        <taxon>Leishmaniinae</taxon>
        <taxon>Leishmania</taxon>
    </lineage>
</organism>
<dbReference type="RefSeq" id="XP_067175871.1">
    <property type="nucleotide sequence ID" value="XM_067319322.1"/>
</dbReference>
<dbReference type="Proteomes" id="UP000673552">
    <property type="component" value="Chromosome 32"/>
</dbReference>
<dbReference type="AlphaFoldDB" id="A0A836GV97"/>
<dbReference type="EMBL" id="JAFEUZ010000032">
    <property type="protein sequence ID" value="KAG5470478.1"/>
    <property type="molecule type" value="Genomic_DNA"/>
</dbReference>